<dbReference type="Proteomes" id="UP000758603">
    <property type="component" value="Unassembled WGS sequence"/>
</dbReference>
<reference evidence="2" key="1">
    <citation type="journal article" date="2021" name="Nat. Commun.">
        <title>Genetic determinants of endophytism in the Arabidopsis root mycobiome.</title>
        <authorList>
            <person name="Mesny F."/>
            <person name="Miyauchi S."/>
            <person name="Thiergart T."/>
            <person name="Pickel B."/>
            <person name="Atanasova L."/>
            <person name="Karlsson M."/>
            <person name="Huettel B."/>
            <person name="Barry K.W."/>
            <person name="Haridas S."/>
            <person name="Chen C."/>
            <person name="Bauer D."/>
            <person name="Andreopoulos W."/>
            <person name="Pangilinan J."/>
            <person name="LaButti K."/>
            <person name="Riley R."/>
            <person name="Lipzen A."/>
            <person name="Clum A."/>
            <person name="Drula E."/>
            <person name="Henrissat B."/>
            <person name="Kohler A."/>
            <person name="Grigoriev I.V."/>
            <person name="Martin F.M."/>
            <person name="Hacquard S."/>
        </authorList>
    </citation>
    <scope>NUCLEOTIDE SEQUENCE</scope>
    <source>
        <strain evidence="2">MPI-SDFR-AT-0073</strain>
    </source>
</reference>
<feature type="compositionally biased region" description="Polar residues" evidence="1">
    <location>
        <begin position="74"/>
        <end position="105"/>
    </location>
</feature>
<feature type="compositionally biased region" description="Basic and acidic residues" evidence="1">
    <location>
        <begin position="31"/>
        <end position="40"/>
    </location>
</feature>
<comment type="caution">
    <text evidence="2">The sequence shown here is derived from an EMBL/GenBank/DDBJ whole genome shotgun (WGS) entry which is preliminary data.</text>
</comment>
<keyword evidence="3" id="KW-1185">Reference proteome</keyword>
<feature type="compositionally biased region" description="Polar residues" evidence="1">
    <location>
        <begin position="16"/>
        <end position="25"/>
    </location>
</feature>
<feature type="compositionally biased region" description="Polar residues" evidence="1">
    <location>
        <begin position="924"/>
        <end position="938"/>
    </location>
</feature>
<organism evidence="2 3">
    <name type="scientific">Truncatella angustata</name>
    <dbReference type="NCBI Taxonomy" id="152316"/>
    <lineage>
        <taxon>Eukaryota</taxon>
        <taxon>Fungi</taxon>
        <taxon>Dikarya</taxon>
        <taxon>Ascomycota</taxon>
        <taxon>Pezizomycotina</taxon>
        <taxon>Sordariomycetes</taxon>
        <taxon>Xylariomycetidae</taxon>
        <taxon>Amphisphaeriales</taxon>
        <taxon>Sporocadaceae</taxon>
        <taxon>Truncatella</taxon>
    </lineage>
</organism>
<feature type="compositionally biased region" description="Basic residues" evidence="1">
    <location>
        <begin position="120"/>
        <end position="133"/>
    </location>
</feature>
<gene>
    <name evidence="2" type="ORF">BKA67DRAFT_178375</name>
</gene>
<feature type="compositionally biased region" description="Basic and acidic residues" evidence="1">
    <location>
        <begin position="418"/>
        <end position="430"/>
    </location>
</feature>
<dbReference type="AlphaFoldDB" id="A0A9P8URU5"/>
<dbReference type="RefSeq" id="XP_045961280.1">
    <property type="nucleotide sequence ID" value="XM_046095266.1"/>
</dbReference>
<dbReference type="GeneID" id="70124159"/>
<name>A0A9P8URU5_9PEZI</name>
<protein>
    <submittedName>
        <fullName evidence="2">Uncharacterized protein</fullName>
    </submittedName>
</protein>
<feature type="region of interest" description="Disordered" evidence="1">
    <location>
        <begin position="732"/>
        <end position="767"/>
    </location>
</feature>
<dbReference type="OrthoDB" id="206201at2759"/>
<feature type="region of interest" description="Disordered" evidence="1">
    <location>
        <begin position="799"/>
        <end position="1008"/>
    </location>
</feature>
<feature type="compositionally biased region" description="Polar residues" evidence="1">
    <location>
        <begin position="887"/>
        <end position="904"/>
    </location>
</feature>
<evidence type="ECO:0000313" key="3">
    <source>
        <dbReference type="Proteomes" id="UP000758603"/>
    </source>
</evidence>
<evidence type="ECO:0000256" key="1">
    <source>
        <dbReference type="SAM" id="MobiDB-lite"/>
    </source>
</evidence>
<feature type="compositionally biased region" description="Basic residues" evidence="1">
    <location>
        <begin position="1"/>
        <end position="15"/>
    </location>
</feature>
<sequence>MQRRNSIKSRNRPLSRQKSASSVKSVQLVHIDPRTAEHDAQSAATQAFARARERDLNGTADWPPSRSCDRPTSGHHQSSLEGHQNDSVLRKQQSVRFVQPMTYSTRVEDETMQSTPSKQRSGRIHTSRSRSHTHTSSNASAAGMVFAAKGTAGDYINALIMGEDHNTPEDNINYVPSSRRRLRKSKSMFTASELNELSSFRYEQQPRGETPQFVGAGGLASHLHQDADTGMRQLKNPKSMTFLRSKREMHTKQDHRVTAPTLTVLSEDAVPATHPSITKTQPSALLPIKPVNPDRYFRKSMRDSSNSNASSETKVVENGSLRVKAREVSKNFKHRIKSLFHIAKDENDENRFPPQQVKAPKAHAMGLEDLEHNLGDDYFDEADRENTTVSRVTSGVPSLHAVPSELQLRSRQGSLESLRSERKVSDEKSRVTSWSDSDATTSGTVSSGRVEWEKQRLSVIKENSCQLASPSFRRAPLQVHRTGSEIDLRQTSAVAIPPTRSVDGQRIYSALMKRHNRGNDIVEAKHAERRGSFEDFMVQGIVPTRDGSKAFCIGGKSSPATIRPVVTDNVLKSGHMRESTTTVIRGPRPMPSQAVDSYSNGHQINRLATSLSTNTLRSPKSSSIVCHDAAMLPTRSLTSPSTRTLAPPGKALAERSSVFFGSPSSHLFRTQSPYRRAIRGSMHAAAEASIPQSPEFNPWMATLNTVRIRCPNSYDSDEEDRKMTCAESLYSSDEVEPAGDLPGKVGQSEQVPSPTKAHGDATIFLDPPKYQAPTFKPAERMTSSASSVEWKTWLSSNISKLNDPHSPPEDSDPGEEKLGTRKLPWNSGHVRENAQIYGEDYDGVAMGTSEGKSHDNEPEDLIVRSPTTERQHRRVPPVPPRNVLRPIQSSASLRSSLATVNTPQERSKKPSPGPAQSKPLAQARSLSALSIQDQNILTPRSKLRRKPNGPRDYAPQALTPVRNGGTHRQLTRLSEAAESQLDTKGPGGVQNENMSPIMADPKDRGTIDDSKFRSVQNNTSRQSLGANHMVEVFLDSRRQSAVGAGDTDAFL</sequence>
<accession>A0A9P8URU5</accession>
<proteinExistence type="predicted"/>
<feature type="region of interest" description="Disordered" evidence="1">
    <location>
        <begin position="1"/>
        <end position="140"/>
    </location>
</feature>
<feature type="compositionally biased region" description="Polar residues" evidence="1">
    <location>
        <begin position="431"/>
        <end position="447"/>
    </location>
</feature>
<dbReference type="EMBL" id="JAGPXC010000002">
    <property type="protein sequence ID" value="KAH6657046.1"/>
    <property type="molecule type" value="Genomic_DNA"/>
</dbReference>
<feature type="compositionally biased region" description="Polar residues" evidence="1">
    <location>
        <begin position="407"/>
        <end position="417"/>
    </location>
</feature>
<feature type="compositionally biased region" description="Basic and acidic residues" evidence="1">
    <location>
        <begin position="802"/>
        <end position="819"/>
    </location>
</feature>
<evidence type="ECO:0000313" key="2">
    <source>
        <dbReference type="EMBL" id="KAH6657046.1"/>
    </source>
</evidence>
<feature type="region of interest" description="Disordered" evidence="1">
    <location>
        <begin position="390"/>
        <end position="447"/>
    </location>
</feature>